<dbReference type="Proteomes" id="UP001054902">
    <property type="component" value="Unassembled WGS sequence"/>
</dbReference>
<reference evidence="2 3" key="1">
    <citation type="journal article" date="2021" name="Sci. Rep.">
        <title>The genome of the diatom Chaetoceros tenuissimus carries an ancient integrated fragment of an extant virus.</title>
        <authorList>
            <person name="Hongo Y."/>
            <person name="Kimura K."/>
            <person name="Takaki Y."/>
            <person name="Yoshida Y."/>
            <person name="Baba S."/>
            <person name="Kobayashi G."/>
            <person name="Nagasaki K."/>
            <person name="Hano T."/>
            <person name="Tomaru Y."/>
        </authorList>
    </citation>
    <scope>NUCLEOTIDE SEQUENCE [LARGE SCALE GENOMIC DNA]</scope>
    <source>
        <strain evidence="2 3">NIES-3715</strain>
    </source>
</reference>
<organism evidence="2 3">
    <name type="scientific">Chaetoceros tenuissimus</name>
    <dbReference type="NCBI Taxonomy" id="426638"/>
    <lineage>
        <taxon>Eukaryota</taxon>
        <taxon>Sar</taxon>
        <taxon>Stramenopiles</taxon>
        <taxon>Ochrophyta</taxon>
        <taxon>Bacillariophyta</taxon>
        <taxon>Coscinodiscophyceae</taxon>
        <taxon>Chaetocerotophycidae</taxon>
        <taxon>Chaetocerotales</taxon>
        <taxon>Chaetocerotaceae</taxon>
        <taxon>Chaetoceros</taxon>
    </lineage>
</organism>
<accession>A0AAD3H2S3</accession>
<dbReference type="AlphaFoldDB" id="A0AAD3H2S3"/>
<evidence type="ECO:0000313" key="3">
    <source>
        <dbReference type="Proteomes" id="UP001054902"/>
    </source>
</evidence>
<evidence type="ECO:0000256" key="1">
    <source>
        <dbReference type="SAM" id="SignalP"/>
    </source>
</evidence>
<keyword evidence="3" id="KW-1185">Reference proteome</keyword>
<feature type="chain" id="PRO_5042039053" description="Dolichyl-diphosphooligosaccharide--protein glycosyltransferase subunit 2" evidence="1">
    <location>
        <begin position="22"/>
        <end position="379"/>
    </location>
</feature>
<evidence type="ECO:0000313" key="2">
    <source>
        <dbReference type="EMBL" id="GFH48482.1"/>
    </source>
</evidence>
<comment type="caution">
    <text evidence="2">The sequence shown here is derived from an EMBL/GenBank/DDBJ whole genome shotgun (WGS) entry which is preliminary data.</text>
</comment>
<protein>
    <recommendedName>
        <fullName evidence="4">Dolichyl-diphosphooligosaccharide--protein glycosyltransferase subunit 2</fullName>
    </recommendedName>
</protein>
<feature type="signal peptide" evidence="1">
    <location>
        <begin position="1"/>
        <end position="21"/>
    </location>
</feature>
<keyword evidence="1" id="KW-0732">Signal</keyword>
<gene>
    <name evidence="2" type="ORF">CTEN210_04958</name>
</gene>
<dbReference type="EMBL" id="BLLK01000027">
    <property type="protein sequence ID" value="GFH48482.1"/>
    <property type="molecule type" value="Genomic_DNA"/>
</dbReference>
<name>A0AAD3H2S3_9STRA</name>
<evidence type="ECO:0008006" key="4">
    <source>
        <dbReference type="Google" id="ProtNLM"/>
    </source>
</evidence>
<sequence length="379" mass="42130">MSTSTIVCLILFHFILALSDAAITAPLGNDTPIRLSTKQTVQNNDSNPLKHSNVVQLEFKHPVNNAVVLGPKLEVKITAVTELNEEAFQEKFKDTTMCLSLDNGPFFCTATNRAVMYSNVDEGEHTLVAKMYQNGDFANFAREASVAFTTTLDPAKLNEQDRIAFEEQKQLKKQNITSLEENSEEEELVEVTFPKVYLVSPHHRVTYSGTELSVETRIDSQDHPQFKKYFQNSYTCLSLDLSPTYFCHALHFNDSNQTKSIMIATSLGIGLHTVEAALSHPETGEILDMSKSGKRISFVAGKSMEGAQFVTAINLRGKSIQIPVAAGGNIQTQSQEICRQAGFHEKNEEDFASCFQLVLEHLVMTANQLGFNAHLLMNN</sequence>
<proteinExistence type="predicted"/>